<evidence type="ECO:0000313" key="1">
    <source>
        <dbReference type="EMBL" id="MEJ2901057.1"/>
    </source>
</evidence>
<reference evidence="1 2" key="1">
    <citation type="submission" date="2024-03" db="EMBL/GenBank/DDBJ databases">
        <title>Sequence of Lycoming College Course Isolates.</title>
        <authorList>
            <person name="Plotts O."/>
            <person name="Newman J."/>
        </authorList>
    </citation>
    <scope>NUCLEOTIDE SEQUENCE [LARGE SCALE GENOMIC DNA]</scope>
    <source>
        <strain evidence="1 2">CJB-3</strain>
    </source>
</reference>
<sequence>MNELRNGYYEFDIDIYQEWKRTGYHYVAIITINADMYEYLDESAFEIIPHANRPEMVEQVYAMDSEYLLSCANQKLLATTFIVHKRYL</sequence>
<proteinExistence type="predicted"/>
<organism evidence="1 2">
    <name type="scientific">Pedobacter panaciterrae</name>
    <dbReference type="NCBI Taxonomy" id="363849"/>
    <lineage>
        <taxon>Bacteria</taxon>
        <taxon>Pseudomonadati</taxon>
        <taxon>Bacteroidota</taxon>
        <taxon>Sphingobacteriia</taxon>
        <taxon>Sphingobacteriales</taxon>
        <taxon>Sphingobacteriaceae</taxon>
        <taxon>Pedobacter</taxon>
    </lineage>
</organism>
<evidence type="ECO:0000313" key="2">
    <source>
        <dbReference type="Proteomes" id="UP001378956"/>
    </source>
</evidence>
<name>A0ABU8NFT1_9SPHI</name>
<keyword evidence="2" id="KW-1185">Reference proteome</keyword>
<protein>
    <submittedName>
        <fullName evidence="1">Uncharacterized protein</fullName>
    </submittedName>
</protein>
<accession>A0ABU8NFT1</accession>
<comment type="caution">
    <text evidence="1">The sequence shown here is derived from an EMBL/GenBank/DDBJ whole genome shotgun (WGS) entry which is preliminary data.</text>
</comment>
<dbReference type="RefSeq" id="WP_172663402.1">
    <property type="nucleotide sequence ID" value="NZ_CBFGNQ010000004.1"/>
</dbReference>
<gene>
    <name evidence="1" type="ORF">WAE58_01395</name>
</gene>
<dbReference type="Proteomes" id="UP001378956">
    <property type="component" value="Unassembled WGS sequence"/>
</dbReference>
<dbReference type="EMBL" id="JBBEUB010000001">
    <property type="protein sequence ID" value="MEJ2901057.1"/>
    <property type="molecule type" value="Genomic_DNA"/>
</dbReference>